<feature type="transmembrane region" description="Helical" evidence="8">
    <location>
        <begin position="497"/>
        <end position="520"/>
    </location>
</feature>
<evidence type="ECO:0000313" key="11">
    <source>
        <dbReference type="Proteomes" id="UP000523079"/>
    </source>
</evidence>
<feature type="transmembrane region" description="Helical" evidence="8">
    <location>
        <begin position="178"/>
        <end position="196"/>
    </location>
</feature>
<feature type="transmembrane region" description="Helical" evidence="8">
    <location>
        <begin position="66"/>
        <end position="89"/>
    </location>
</feature>
<evidence type="ECO:0000256" key="7">
    <source>
        <dbReference type="SAM" id="MobiDB-lite"/>
    </source>
</evidence>
<evidence type="ECO:0000256" key="4">
    <source>
        <dbReference type="ARBA" id="ARBA00022989"/>
    </source>
</evidence>
<evidence type="ECO:0000259" key="9">
    <source>
        <dbReference type="Pfam" id="PF13515"/>
    </source>
</evidence>
<accession>A0A7W3IQB3</accession>
<keyword evidence="3 8" id="KW-0812">Transmembrane</keyword>
<sequence length="671" mass="71099">MSTDRPAARTADDPVGRLAERPGGQRADRGPVGRDPSVLDPIAPDWLVRILAPKKAPVPWRDMTRVLVSIVAPLGLGVLLGQQALAIFVGMGALVGAFGDRGGTFGQRFARTSAGVLAGLVGLVAGQLTAGNGLLAVAVVGIFAVVSALVSAINATLSFAALQLLVYLALSGGVTAKVSVWVIIPAFLVGACWSLLMSFVQSRFDHAEDAPRAETVALLRMIATMLREPAGPDPVAGAEQRNAVSVALYQAVDVVVTTRARSSGRRADLRELNAVLTGASRLAAAAYGFSRRGEPTPELADLVDRLATAVEAHDRDWRPPEPPEQLRRDATSTAGSVRAAVARIAEAQSDPHGAKLRPVDREAHRLQRYAVLLFGRTAWTFAARLGTTMVVAEIVRQLVPVQKPYWILLTAALVLKPDLGSVFARGLQRTLGTLVGVLVGAVVLQLVPVGGWMLLPIAVLAFGFPLAMSRNYGMLSTFITPLVFLLLDFAAPVSSSLVLARLADTALGAGIVLVVGYLCWPSTWRPRLGRTVADATAALADYVRVAFGDDWPASGAARRRAYRALSDVRAALQSALAEPPPLSTRAAAWWPLIAQLERAVDRTSHAVLLARHAGEHPDPTDVNEVVDALEDLGAALRERRPPRNLTLPEDGPLDLAAHEVAAARRVVARGS</sequence>
<comment type="caution">
    <text evidence="10">The sequence shown here is derived from an EMBL/GenBank/DDBJ whole genome shotgun (WGS) entry which is preliminary data.</text>
</comment>
<evidence type="ECO:0000256" key="1">
    <source>
        <dbReference type="ARBA" id="ARBA00004651"/>
    </source>
</evidence>
<dbReference type="PANTHER" id="PTHR30509">
    <property type="entry name" value="P-HYDROXYBENZOIC ACID EFFLUX PUMP SUBUNIT-RELATED"/>
    <property type="match status" value="1"/>
</dbReference>
<organism evidence="10 11">
    <name type="scientific">Microlunatus kandeliicorticis</name>
    <dbReference type="NCBI Taxonomy" id="1759536"/>
    <lineage>
        <taxon>Bacteria</taxon>
        <taxon>Bacillati</taxon>
        <taxon>Actinomycetota</taxon>
        <taxon>Actinomycetes</taxon>
        <taxon>Propionibacteriales</taxon>
        <taxon>Propionibacteriaceae</taxon>
        <taxon>Microlunatus</taxon>
    </lineage>
</organism>
<evidence type="ECO:0000256" key="6">
    <source>
        <dbReference type="ARBA" id="ARBA00043993"/>
    </source>
</evidence>
<feature type="compositionally biased region" description="Basic and acidic residues" evidence="7">
    <location>
        <begin position="1"/>
        <end position="20"/>
    </location>
</feature>
<feature type="region of interest" description="Disordered" evidence="7">
    <location>
        <begin position="1"/>
        <end position="37"/>
    </location>
</feature>
<dbReference type="RefSeq" id="WP_182558809.1">
    <property type="nucleotide sequence ID" value="NZ_JACGWT010000001.1"/>
</dbReference>
<dbReference type="InterPro" id="IPR049453">
    <property type="entry name" value="Memb_transporter_dom"/>
</dbReference>
<feature type="transmembrane region" description="Helical" evidence="8">
    <location>
        <begin position="472"/>
        <end position="491"/>
    </location>
</feature>
<comment type="subcellular location">
    <subcellularLocation>
        <location evidence="1">Cell membrane</location>
        <topology evidence="1">Multi-pass membrane protein</topology>
    </subcellularLocation>
</comment>
<keyword evidence="2" id="KW-1003">Cell membrane</keyword>
<name>A0A7W3IQB3_9ACTN</name>
<keyword evidence="5 8" id="KW-0472">Membrane</keyword>
<feature type="transmembrane region" description="Helical" evidence="8">
    <location>
        <begin position="436"/>
        <end position="460"/>
    </location>
</feature>
<keyword evidence="11" id="KW-1185">Reference proteome</keyword>
<comment type="similarity">
    <text evidence="6">Belongs to the YccS/YhfK family.</text>
</comment>
<proteinExistence type="inferred from homology"/>
<feature type="transmembrane region" description="Helical" evidence="8">
    <location>
        <begin position="405"/>
        <end position="424"/>
    </location>
</feature>
<evidence type="ECO:0000313" key="10">
    <source>
        <dbReference type="EMBL" id="MBA8793282.1"/>
    </source>
</evidence>
<evidence type="ECO:0000256" key="8">
    <source>
        <dbReference type="SAM" id="Phobius"/>
    </source>
</evidence>
<evidence type="ECO:0000256" key="2">
    <source>
        <dbReference type="ARBA" id="ARBA00022475"/>
    </source>
</evidence>
<keyword evidence="4 8" id="KW-1133">Transmembrane helix</keyword>
<feature type="domain" description="Integral membrane bound transporter" evidence="9">
    <location>
        <begin position="394"/>
        <end position="515"/>
    </location>
</feature>
<feature type="transmembrane region" description="Helical" evidence="8">
    <location>
        <begin position="109"/>
        <end position="126"/>
    </location>
</feature>
<dbReference type="PANTHER" id="PTHR30509:SF9">
    <property type="entry name" value="MULTIDRUG RESISTANCE PROTEIN MDTO"/>
    <property type="match status" value="1"/>
</dbReference>
<protein>
    <submittedName>
        <fullName evidence="10">Putative membrane protein YccC</fullName>
    </submittedName>
</protein>
<dbReference type="Proteomes" id="UP000523079">
    <property type="component" value="Unassembled WGS sequence"/>
</dbReference>
<evidence type="ECO:0000256" key="5">
    <source>
        <dbReference type="ARBA" id="ARBA00023136"/>
    </source>
</evidence>
<evidence type="ECO:0000256" key="3">
    <source>
        <dbReference type="ARBA" id="ARBA00022692"/>
    </source>
</evidence>
<dbReference type="EMBL" id="JACGWT010000001">
    <property type="protein sequence ID" value="MBA8793282.1"/>
    <property type="molecule type" value="Genomic_DNA"/>
</dbReference>
<gene>
    <name evidence="10" type="ORF">FHX74_000876</name>
</gene>
<dbReference type="AlphaFoldDB" id="A0A7W3IQB3"/>
<dbReference type="GO" id="GO:0005886">
    <property type="term" value="C:plasma membrane"/>
    <property type="evidence" value="ECO:0007669"/>
    <property type="project" value="UniProtKB-SubCell"/>
</dbReference>
<dbReference type="Pfam" id="PF13515">
    <property type="entry name" value="FUSC_2"/>
    <property type="match status" value="1"/>
</dbReference>
<reference evidence="10 11" key="1">
    <citation type="submission" date="2020-07" db="EMBL/GenBank/DDBJ databases">
        <title>Sequencing the genomes of 1000 actinobacteria strains.</title>
        <authorList>
            <person name="Klenk H.-P."/>
        </authorList>
    </citation>
    <scope>NUCLEOTIDE SEQUENCE [LARGE SCALE GENOMIC DNA]</scope>
    <source>
        <strain evidence="10 11">DSM 100723</strain>
    </source>
</reference>
<feature type="transmembrane region" description="Helical" evidence="8">
    <location>
        <begin position="133"/>
        <end position="166"/>
    </location>
</feature>